<protein>
    <recommendedName>
        <fullName evidence="1">F-box domain-containing protein</fullName>
    </recommendedName>
</protein>
<organism evidence="2 3">
    <name type="scientific">Aspergillus bertholletiae</name>
    <dbReference type="NCBI Taxonomy" id="1226010"/>
    <lineage>
        <taxon>Eukaryota</taxon>
        <taxon>Fungi</taxon>
        <taxon>Dikarya</taxon>
        <taxon>Ascomycota</taxon>
        <taxon>Pezizomycotina</taxon>
        <taxon>Eurotiomycetes</taxon>
        <taxon>Eurotiomycetidae</taxon>
        <taxon>Eurotiales</taxon>
        <taxon>Aspergillaceae</taxon>
        <taxon>Aspergillus</taxon>
        <taxon>Aspergillus subgen. Circumdati</taxon>
    </lineage>
</organism>
<evidence type="ECO:0000313" key="3">
    <source>
        <dbReference type="Proteomes" id="UP000326198"/>
    </source>
</evidence>
<name>A0A5N7AWT6_9EURO</name>
<accession>A0A5N7AWT6</accession>
<dbReference type="Pfam" id="PF00646">
    <property type="entry name" value="F-box"/>
    <property type="match status" value="1"/>
</dbReference>
<dbReference type="InterPro" id="IPR001810">
    <property type="entry name" value="F-box_dom"/>
</dbReference>
<reference evidence="2 3" key="1">
    <citation type="submission" date="2019-04" db="EMBL/GenBank/DDBJ databases">
        <title>Friends and foes A comparative genomics studyof 23 Aspergillus species from section Flavi.</title>
        <authorList>
            <consortium name="DOE Joint Genome Institute"/>
            <person name="Kjaerbolling I."/>
            <person name="Vesth T."/>
            <person name="Frisvad J.C."/>
            <person name="Nybo J.L."/>
            <person name="Theobald S."/>
            <person name="Kildgaard S."/>
            <person name="Isbrandt T."/>
            <person name="Kuo A."/>
            <person name="Sato A."/>
            <person name="Lyhne E.K."/>
            <person name="Kogle M.E."/>
            <person name="Wiebenga A."/>
            <person name="Kun R.S."/>
            <person name="Lubbers R.J."/>
            <person name="Makela M.R."/>
            <person name="Barry K."/>
            <person name="Chovatia M."/>
            <person name="Clum A."/>
            <person name="Daum C."/>
            <person name="Haridas S."/>
            <person name="He G."/>
            <person name="LaButti K."/>
            <person name="Lipzen A."/>
            <person name="Mondo S."/>
            <person name="Riley R."/>
            <person name="Salamov A."/>
            <person name="Simmons B.A."/>
            <person name="Magnuson J.K."/>
            <person name="Henrissat B."/>
            <person name="Mortensen U.H."/>
            <person name="Larsen T.O."/>
            <person name="Devries R.P."/>
            <person name="Grigoriev I.V."/>
            <person name="Machida M."/>
            <person name="Baker S.E."/>
            <person name="Andersen M.R."/>
        </authorList>
    </citation>
    <scope>NUCLEOTIDE SEQUENCE [LARGE SCALE GENOMIC DNA]</scope>
    <source>
        <strain evidence="2 3">IBT 29228</strain>
    </source>
</reference>
<keyword evidence="3" id="KW-1185">Reference proteome</keyword>
<evidence type="ECO:0000313" key="2">
    <source>
        <dbReference type="EMBL" id="KAE8374317.1"/>
    </source>
</evidence>
<evidence type="ECO:0000259" key="1">
    <source>
        <dbReference type="PROSITE" id="PS50181"/>
    </source>
</evidence>
<proteinExistence type="predicted"/>
<gene>
    <name evidence="2" type="ORF">BDV26DRAFT_270277</name>
</gene>
<dbReference type="SMART" id="SM00256">
    <property type="entry name" value="FBOX"/>
    <property type="match status" value="1"/>
</dbReference>
<sequence>MLLNLPTELIQLVLQHSTTPDFLQAAFACRTLYSIASSCREILLHHLYQTPGLNDDILPAESKQLFRLLQRRASEQLYGAQFTASCTHFHLGSSVLDVKASSLASSEHKTLALVYKGREDVHLFRTENGQLQHKACLKPHWHQPGVIEVLRTAFDADDGLYVLQRFTPAVEESPDSEHPFIKQALESYIGGQIYLIRYSLQSRHDPVRICSFPDHAEYEPLALAAAHRDTFVISWQHSRESEEHEVVLYNAQSVSSAHSLSSVIGSFLLLKLISGNIDFDQFLDLAYDSCVLVDGIKQHPNGGIHIHARLAGPRFKCEKGPVVDLTFNDRSTQILYCHRAQTLYGSFQRINMTSFPVRPTLYENSSPVQFSDSLSLLFSIAIPFYGTHTTRVEGNGHSRCQWKYLSFGIATHRTEDWTVACLLKSEAVCSSEHCGHVLNLERGRRFPDWTVVARLWGFQDSNNSLGCKVATSKQGTRIAVANWNILYIWALQPSALIEQNSNGYYPSLLQPPGSGMIELRPIIIPLDAVCFKLCFSDVEDELLAITDRGLMYWNLSLLGKGQRIIKDLPV</sequence>
<feature type="domain" description="F-box" evidence="1">
    <location>
        <begin position="1"/>
        <end position="47"/>
    </location>
</feature>
<dbReference type="InterPro" id="IPR036047">
    <property type="entry name" value="F-box-like_dom_sf"/>
</dbReference>
<dbReference type="EMBL" id="ML736288">
    <property type="protein sequence ID" value="KAE8374317.1"/>
    <property type="molecule type" value="Genomic_DNA"/>
</dbReference>
<dbReference type="OrthoDB" id="6058203at2759"/>
<dbReference type="Proteomes" id="UP000326198">
    <property type="component" value="Unassembled WGS sequence"/>
</dbReference>
<dbReference type="PROSITE" id="PS50181">
    <property type="entry name" value="FBOX"/>
    <property type="match status" value="1"/>
</dbReference>
<dbReference type="SUPFAM" id="SSF81383">
    <property type="entry name" value="F-box domain"/>
    <property type="match status" value="1"/>
</dbReference>
<dbReference type="AlphaFoldDB" id="A0A5N7AWT6"/>